<feature type="region of interest" description="Disordered" evidence="1">
    <location>
        <begin position="117"/>
        <end position="146"/>
    </location>
</feature>
<evidence type="ECO:0000313" key="3">
    <source>
        <dbReference type="Proteomes" id="UP000652761"/>
    </source>
</evidence>
<reference evidence="2" key="1">
    <citation type="submission" date="2017-07" db="EMBL/GenBank/DDBJ databases">
        <title>Taro Niue Genome Assembly and Annotation.</title>
        <authorList>
            <person name="Atibalentja N."/>
            <person name="Keating K."/>
            <person name="Fields C.J."/>
        </authorList>
    </citation>
    <scope>NUCLEOTIDE SEQUENCE</scope>
    <source>
        <strain evidence="2">Niue_2</strain>
        <tissue evidence="2">Leaf</tissue>
    </source>
</reference>
<organism evidence="2 3">
    <name type="scientific">Colocasia esculenta</name>
    <name type="common">Wild taro</name>
    <name type="synonym">Arum esculentum</name>
    <dbReference type="NCBI Taxonomy" id="4460"/>
    <lineage>
        <taxon>Eukaryota</taxon>
        <taxon>Viridiplantae</taxon>
        <taxon>Streptophyta</taxon>
        <taxon>Embryophyta</taxon>
        <taxon>Tracheophyta</taxon>
        <taxon>Spermatophyta</taxon>
        <taxon>Magnoliopsida</taxon>
        <taxon>Liliopsida</taxon>
        <taxon>Araceae</taxon>
        <taxon>Aroideae</taxon>
        <taxon>Colocasieae</taxon>
        <taxon>Colocasia</taxon>
    </lineage>
</organism>
<keyword evidence="3" id="KW-1185">Reference proteome</keyword>
<protein>
    <submittedName>
        <fullName evidence="2">Uncharacterized protein</fullName>
    </submittedName>
</protein>
<proteinExistence type="predicted"/>
<feature type="non-terminal residue" evidence="2">
    <location>
        <position position="146"/>
    </location>
</feature>
<evidence type="ECO:0000313" key="2">
    <source>
        <dbReference type="EMBL" id="MQL80420.1"/>
    </source>
</evidence>
<accession>A0A843UES0</accession>
<dbReference type="EMBL" id="NMUH01000506">
    <property type="protein sequence ID" value="MQL80420.1"/>
    <property type="molecule type" value="Genomic_DNA"/>
</dbReference>
<name>A0A843UES0_COLES</name>
<evidence type="ECO:0000256" key="1">
    <source>
        <dbReference type="SAM" id="MobiDB-lite"/>
    </source>
</evidence>
<gene>
    <name evidence="2" type="ORF">Taro_012848</name>
</gene>
<dbReference type="Proteomes" id="UP000652761">
    <property type="component" value="Unassembled WGS sequence"/>
</dbReference>
<dbReference type="AlphaFoldDB" id="A0A843UES0"/>
<sequence length="146" mass="16056">MAIHLASFSLTHRAHPHSALSPHYITLQSLPLRSCSGAAVASSNGGNGGEILVERLSGHLPLEIMELDVQKFEHRQSEQHPRNLQTKRLLLKLSSNSNSSLWKVRGTVPQTGLEVTYGTARGPPTAQAHRESTQRCPHGSDPPWFR</sequence>
<comment type="caution">
    <text evidence="2">The sequence shown here is derived from an EMBL/GenBank/DDBJ whole genome shotgun (WGS) entry which is preliminary data.</text>
</comment>